<dbReference type="InterPro" id="IPR005227">
    <property type="entry name" value="YqgF"/>
</dbReference>
<comment type="similarity">
    <text evidence="5">Belongs to the YqgF HJR family.</text>
</comment>
<dbReference type="GO" id="GO:0004518">
    <property type="term" value="F:nuclease activity"/>
    <property type="evidence" value="ECO:0007669"/>
    <property type="project" value="UniProtKB-KW"/>
</dbReference>
<dbReference type="PANTHER" id="PTHR33317">
    <property type="entry name" value="POLYNUCLEOTIDYL TRANSFERASE, RIBONUCLEASE H-LIKE SUPERFAMILY PROTEIN"/>
    <property type="match status" value="1"/>
</dbReference>
<dbReference type="GO" id="GO:0000967">
    <property type="term" value="P:rRNA 5'-end processing"/>
    <property type="evidence" value="ECO:0007669"/>
    <property type="project" value="UniProtKB-UniRule"/>
</dbReference>
<evidence type="ECO:0000313" key="7">
    <source>
        <dbReference type="EMBL" id="HEB74715.1"/>
    </source>
</evidence>
<reference evidence="7" key="1">
    <citation type="journal article" date="2020" name="mSystems">
        <title>Genome- and Community-Level Interaction Insights into Carbon Utilization and Element Cycling Functions of Hydrothermarchaeota in Hydrothermal Sediment.</title>
        <authorList>
            <person name="Zhou Z."/>
            <person name="Liu Y."/>
            <person name="Xu W."/>
            <person name="Pan J."/>
            <person name="Luo Z.H."/>
            <person name="Li M."/>
        </authorList>
    </citation>
    <scope>NUCLEOTIDE SEQUENCE [LARGE SCALE GENOMIC DNA]</scope>
    <source>
        <strain evidence="7">HyVt-45</strain>
    </source>
</reference>
<keyword evidence="1 5" id="KW-0963">Cytoplasm</keyword>
<organism evidence="7">
    <name type="scientific">Desulfofervidus auxilii</name>
    <dbReference type="NCBI Taxonomy" id="1621989"/>
    <lineage>
        <taxon>Bacteria</taxon>
        <taxon>Pseudomonadati</taxon>
        <taxon>Thermodesulfobacteriota</taxon>
        <taxon>Candidatus Desulfofervidia</taxon>
        <taxon>Candidatus Desulfofervidales</taxon>
        <taxon>Candidatus Desulfofervidaceae</taxon>
        <taxon>Candidatus Desulfofervidus</taxon>
    </lineage>
</organism>
<dbReference type="SUPFAM" id="SSF53098">
    <property type="entry name" value="Ribonuclease H-like"/>
    <property type="match status" value="1"/>
</dbReference>
<dbReference type="GO" id="GO:0016788">
    <property type="term" value="F:hydrolase activity, acting on ester bonds"/>
    <property type="evidence" value="ECO:0007669"/>
    <property type="project" value="UniProtKB-UniRule"/>
</dbReference>
<dbReference type="Gene3D" id="3.30.420.140">
    <property type="entry name" value="YqgF/RNase H-like domain"/>
    <property type="match status" value="1"/>
</dbReference>
<dbReference type="SMART" id="SM00732">
    <property type="entry name" value="YqgFc"/>
    <property type="match status" value="1"/>
</dbReference>
<comment type="subcellular location">
    <subcellularLocation>
        <location evidence="5">Cytoplasm</location>
    </subcellularLocation>
</comment>
<dbReference type="CDD" id="cd16964">
    <property type="entry name" value="YqgF"/>
    <property type="match status" value="1"/>
</dbReference>
<dbReference type="EC" id="3.1.-.-" evidence="5"/>
<keyword evidence="4 5" id="KW-0378">Hydrolase</keyword>
<evidence type="ECO:0000256" key="5">
    <source>
        <dbReference type="HAMAP-Rule" id="MF_00651"/>
    </source>
</evidence>
<dbReference type="Proteomes" id="UP000886268">
    <property type="component" value="Unassembled WGS sequence"/>
</dbReference>
<evidence type="ECO:0000256" key="4">
    <source>
        <dbReference type="ARBA" id="ARBA00022801"/>
    </source>
</evidence>
<proteinExistence type="inferred from homology"/>
<keyword evidence="2 5" id="KW-0690">Ribosome biogenesis</keyword>
<accession>A0A7V1I5B3</accession>
<dbReference type="PANTHER" id="PTHR33317:SF4">
    <property type="entry name" value="POLYNUCLEOTIDYL TRANSFERASE, RIBONUCLEASE H-LIKE SUPERFAMILY PROTEIN"/>
    <property type="match status" value="1"/>
</dbReference>
<gene>
    <name evidence="7" type="primary">ruvX</name>
    <name evidence="7" type="ORF">ENJ03_05800</name>
</gene>
<dbReference type="AlphaFoldDB" id="A0A7V1I5B3"/>
<comment type="caution">
    <text evidence="7">The sequence shown here is derived from an EMBL/GenBank/DDBJ whole genome shotgun (WGS) entry which is preliminary data.</text>
</comment>
<dbReference type="Pfam" id="PF03652">
    <property type="entry name" value="RuvX"/>
    <property type="match status" value="1"/>
</dbReference>
<dbReference type="OrthoDB" id="9796140at2"/>
<keyword evidence="3 5" id="KW-0540">Nuclease</keyword>
<dbReference type="EMBL" id="DRKW01000346">
    <property type="protein sequence ID" value="HEB74715.1"/>
    <property type="molecule type" value="Genomic_DNA"/>
</dbReference>
<protein>
    <recommendedName>
        <fullName evidence="5">Putative pre-16S rRNA nuclease</fullName>
        <ecNumber evidence="5">3.1.-.-</ecNumber>
    </recommendedName>
</protein>
<dbReference type="InterPro" id="IPR012337">
    <property type="entry name" value="RNaseH-like_sf"/>
</dbReference>
<feature type="domain" description="YqgF/RNase H-like" evidence="6">
    <location>
        <begin position="2"/>
        <end position="102"/>
    </location>
</feature>
<dbReference type="InterPro" id="IPR006641">
    <property type="entry name" value="YqgF/RNaseH-like_dom"/>
</dbReference>
<dbReference type="HAMAP" id="MF_00651">
    <property type="entry name" value="Nuclease_YqgF"/>
    <property type="match status" value="1"/>
</dbReference>
<dbReference type="NCBIfam" id="TIGR00250">
    <property type="entry name" value="RNAse_H_YqgF"/>
    <property type="match status" value="1"/>
</dbReference>
<evidence type="ECO:0000256" key="1">
    <source>
        <dbReference type="ARBA" id="ARBA00022490"/>
    </source>
</evidence>
<name>A0A7V1I5B3_DESA2</name>
<comment type="function">
    <text evidence="5">Could be a nuclease involved in processing of the 5'-end of pre-16S rRNA.</text>
</comment>
<sequence>MKRILALDIGTERIGLAITDELGLIAQPLTVIKRKNDAQALQEIKKIIKQQKVKKIVVGMPYDAQGKIGTMGKKVMAFAEKLKAIIDVPLIFWDESFTTTEAETVLLKADLSRRHRKKVVDKLAAALILESFLKAIHEK</sequence>
<evidence type="ECO:0000259" key="6">
    <source>
        <dbReference type="SMART" id="SM00732"/>
    </source>
</evidence>
<dbReference type="InterPro" id="IPR037027">
    <property type="entry name" value="YqgF/RNaseH-like_dom_sf"/>
</dbReference>
<evidence type="ECO:0000256" key="3">
    <source>
        <dbReference type="ARBA" id="ARBA00022722"/>
    </source>
</evidence>
<evidence type="ECO:0000256" key="2">
    <source>
        <dbReference type="ARBA" id="ARBA00022517"/>
    </source>
</evidence>
<dbReference type="GO" id="GO:0005829">
    <property type="term" value="C:cytosol"/>
    <property type="evidence" value="ECO:0007669"/>
    <property type="project" value="TreeGrafter"/>
</dbReference>